<reference evidence="2 3" key="1">
    <citation type="journal article" date="2021" name="Syst. Appl. Microbiol.">
        <title>Pseudomonas lalucatii sp. nov. isolated from Vallgornera, a karstic cave in Mallorca, Western Mediterranean.</title>
        <authorList>
            <person name="Busquets A."/>
            <person name="Mulet M."/>
            <person name="Gomila M."/>
            <person name="Garcia-Valdes E."/>
        </authorList>
    </citation>
    <scope>NUCLEOTIDE SEQUENCE [LARGE SCALE GENOMIC DNA]</scope>
    <source>
        <strain evidence="2 3">R1b54</strain>
    </source>
</reference>
<protein>
    <submittedName>
        <fullName evidence="2">NAD-dependent epimerase/dehydratase family protein</fullName>
    </submittedName>
</protein>
<evidence type="ECO:0000259" key="1">
    <source>
        <dbReference type="Pfam" id="PF01370"/>
    </source>
</evidence>
<dbReference type="SUPFAM" id="SSF51735">
    <property type="entry name" value="NAD(P)-binding Rossmann-fold domains"/>
    <property type="match status" value="1"/>
</dbReference>
<sequence>MRVLITGAAGFIGQRVLAELAVQHPGWTLIAADIRPLSVQGLPLNVEPVRLDISRAAQVLDCVREWRPQAILHLAAVVNPPASLSAARLHAIEVGGTRAVLEAALAEDVEQLIVTSSGAAYGYCPDNPEWIDEEHPLRADGAFLHARHKREIEQLLASARAAQPRLRQLVLRPCTILGKRIDSRLGELFGRRAVVGLRGHDSRCGFVWEQDVVNVIRLGLEQGRAGIFNLAGDGALTLREIAALLGKPYRPLPAAVLGMALRLLKPLGLSRHGGEQLDFLRYRPVLANRRLKEAFGYSPRYSSRQALLAFLQARGIQPRG</sequence>
<organism evidence="2 3">
    <name type="scientific">Pseudomonas lalucatii</name>
    <dbReference type="NCBI Taxonomy" id="1424203"/>
    <lineage>
        <taxon>Bacteria</taxon>
        <taxon>Pseudomonadati</taxon>
        <taxon>Pseudomonadota</taxon>
        <taxon>Gammaproteobacteria</taxon>
        <taxon>Pseudomonadales</taxon>
        <taxon>Pseudomonadaceae</taxon>
        <taxon>Pseudomonas</taxon>
    </lineage>
</organism>
<dbReference type="RefSeq" id="WP_213640110.1">
    <property type="nucleotide sequence ID" value="NZ_JADPMV010000001.1"/>
</dbReference>
<comment type="caution">
    <text evidence="2">The sequence shown here is derived from an EMBL/GenBank/DDBJ whole genome shotgun (WGS) entry which is preliminary data.</text>
</comment>
<dbReference type="PANTHER" id="PTHR43245">
    <property type="entry name" value="BIFUNCTIONAL POLYMYXIN RESISTANCE PROTEIN ARNA"/>
    <property type="match status" value="1"/>
</dbReference>
<dbReference type="EMBL" id="JADPMV010000001">
    <property type="protein sequence ID" value="MBS7662819.1"/>
    <property type="molecule type" value="Genomic_DNA"/>
</dbReference>
<dbReference type="InterPro" id="IPR050177">
    <property type="entry name" value="Lipid_A_modif_metabolic_enz"/>
</dbReference>
<dbReference type="InterPro" id="IPR001509">
    <property type="entry name" value="Epimerase_deHydtase"/>
</dbReference>
<feature type="domain" description="NAD-dependent epimerase/dehydratase" evidence="1">
    <location>
        <begin position="3"/>
        <end position="230"/>
    </location>
</feature>
<dbReference type="Proteomes" id="UP001196601">
    <property type="component" value="Unassembled WGS sequence"/>
</dbReference>
<accession>A0ABS5Q3X1</accession>
<keyword evidence="3" id="KW-1185">Reference proteome</keyword>
<dbReference type="Pfam" id="PF01370">
    <property type="entry name" value="Epimerase"/>
    <property type="match status" value="1"/>
</dbReference>
<proteinExistence type="predicted"/>
<evidence type="ECO:0000313" key="3">
    <source>
        <dbReference type="Proteomes" id="UP001196601"/>
    </source>
</evidence>
<evidence type="ECO:0000313" key="2">
    <source>
        <dbReference type="EMBL" id="MBS7662819.1"/>
    </source>
</evidence>
<dbReference type="InterPro" id="IPR036291">
    <property type="entry name" value="NAD(P)-bd_dom_sf"/>
</dbReference>
<gene>
    <name evidence="2" type="ORF">I0D00_12825</name>
</gene>
<name>A0ABS5Q3X1_9PSED</name>
<dbReference type="Gene3D" id="3.40.50.720">
    <property type="entry name" value="NAD(P)-binding Rossmann-like Domain"/>
    <property type="match status" value="1"/>
</dbReference>